<protein>
    <submittedName>
        <fullName evidence="2">Uncharacterized protein</fullName>
    </submittedName>
</protein>
<proteinExistence type="predicted"/>
<dbReference type="EMBL" id="CAJOAY010005567">
    <property type="protein sequence ID" value="CAF4112070.1"/>
    <property type="molecule type" value="Genomic_DNA"/>
</dbReference>
<keyword evidence="1" id="KW-0812">Transmembrane</keyword>
<evidence type="ECO:0000313" key="2">
    <source>
        <dbReference type="EMBL" id="CAF4112070.1"/>
    </source>
</evidence>
<evidence type="ECO:0000256" key="1">
    <source>
        <dbReference type="SAM" id="Phobius"/>
    </source>
</evidence>
<feature type="transmembrane region" description="Helical" evidence="1">
    <location>
        <begin position="12"/>
        <end position="34"/>
    </location>
</feature>
<keyword evidence="1" id="KW-0472">Membrane</keyword>
<dbReference type="Proteomes" id="UP000663881">
    <property type="component" value="Unassembled WGS sequence"/>
</dbReference>
<dbReference type="SUPFAM" id="SSF53335">
    <property type="entry name" value="S-adenosyl-L-methionine-dependent methyltransferases"/>
    <property type="match status" value="1"/>
</dbReference>
<accession>A0A819VPB0</accession>
<organism evidence="2 3">
    <name type="scientific">Adineta steineri</name>
    <dbReference type="NCBI Taxonomy" id="433720"/>
    <lineage>
        <taxon>Eukaryota</taxon>
        <taxon>Metazoa</taxon>
        <taxon>Spiralia</taxon>
        <taxon>Gnathifera</taxon>
        <taxon>Rotifera</taxon>
        <taxon>Eurotatoria</taxon>
        <taxon>Bdelloidea</taxon>
        <taxon>Adinetida</taxon>
        <taxon>Adinetidae</taxon>
        <taxon>Adineta</taxon>
    </lineage>
</organism>
<dbReference type="InterPro" id="IPR029063">
    <property type="entry name" value="SAM-dependent_MTases_sf"/>
</dbReference>
<evidence type="ECO:0000313" key="3">
    <source>
        <dbReference type="Proteomes" id="UP000663881"/>
    </source>
</evidence>
<name>A0A819VPB0_9BILA</name>
<comment type="caution">
    <text evidence="2">The sequence shown here is derived from an EMBL/GenBank/DDBJ whole genome shotgun (WGS) entry which is preliminary data.</text>
</comment>
<reference evidence="2" key="1">
    <citation type="submission" date="2021-02" db="EMBL/GenBank/DDBJ databases">
        <authorList>
            <person name="Nowell W R."/>
        </authorList>
    </citation>
    <scope>NUCLEOTIDE SEQUENCE</scope>
</reference>
<keyword evidence="1" id="KW-1133">Transmembrane helix</keyword>
<sequence length="296" mass="33013">MESESSNGYTTNFIRVIVVLFSFIGAFAVGVFVASPHYSTHIYRTLCRNPTISSILSPTNASRINTTISSVISPSNVSRINTTSSVQQSFLNVSLTYKTDKVTTHHYEILYGKYLSKYVGSNVILLEIGLGCGMPYGPGASAYVWRHYLGPLANIYFLEFDRRCGEGWYKSHGHKVNVTMFYGSQDDIAVLNNVKSAQGYFDVIVDDGGHSMNQQITSFVQLLPKVKSEGIYVIEDLLTSYMATYGGGYRRNSTTIEFIKKIIENIQTASPEKSIQVAKRIRSLEIGDEICFFTVK</sequence>
<dbReference type="Gene3D" id="3.40.50.150">
    <property type="entry name" value="Vaccinia Virus protein VP39"/>
    <property type="match status" value="1"/>
</dbReference>
<gene>
    <name evidence="2" type="ORF">OKA104_LOCUS36265</name>
</gene>
<dbReference type="AlphaFoldDB" id="A0A819VPB0"/>